<evidence type="ECO:0000256" key="1">
    <source>
        <dbReference type="SAM" id="Phobius"/>
    </source>
</evidence>
<accession>A0A7D9CZG0</accession>
<keyword evidence="3" id="KW-1185">Reference proteome</keyword>
<evidence type="ECO:0000313" key="3">
    <source>
        <dbReference type="Proteomes" id="UP000478008"/>
    </source>
</evidence>
<sequence length="156" mass="17466">MAGGAKLNVALQITGVESVDSAITKILYSVISVTGYLYQQFAVFSAAYPELFNLIIYVIAAYITYRIIRGIVLFFIRWTKTIVKICLVCYIGLLITALYTGETVSELFYGNIYVQNVIRIIHQLKLLSGILYNLYILSRSVKTNSGTQGFARNGRI</sequence>
<dbReference type="Pfam" id="PF12716">
    <property type="entry name" value="Apq12"/>
    <property type="match status" value="1"/>
</dbReference>
<dbReference type="AlphaFoldDB" id="A0A7D9CZG0"/>
<feature type="transmembrane region" description="Helical" evidence="1">
    <location>
        <begin position="82"/>
        <end position="100"/>
    </location>
</feature>
<keyword evidence="1" id="KW-1133">Transmembrane helix</keyword>
<feature type="transmembrane region" description="Helical" evidence="1">
    <location>
        <begin position="26"/>
        <end position="48"/>
    </location>
</feature>
<feature type="transmembrane region" description="Helical" evidence="1">
    <location>
        <begin position="54"/>
        <end position="75"/>
    </location>
</feature>
<protein>
    <submittedName>
        <fullName evidence="2">DEBR0S2_02322g1_1</fullName>
    </submittedName>
</protein>
<keyword evidence="1" id="KW-0472">Membrane</keyword>
<name>A0A7D9CZG0_DEKBR</name>
<organism evidence="2 3">
    <name type="scientific">Dekkera bruxellensis</name>
    <name type="common">Brettanomyces custersii</name>
    <dbReference type="NCBI Taxonomy" id="5007"/>
    <lineage>
        <taxon>Eukaryota</taxon>
        <taxon>Fungi</taxon>
        <taxon>Dikarya</taxon>
        <taxon>Ascomycota</taxon>
        <taxon>Saccharomycotina</taxon>
        <taxon>Pichiomycetes</taxon>
        <taxon>Pichiales</taxon>
        <taxon>Pichiaceae</taxon>
        <taxon>Brettanomyces</taxon>
    </lineage>
</organism>
<gene>
    <name evidence="2" type="ORF">DEBR0S2_02322G</name>
</gene>
<keyword evidence="1" id="KW-0812">Transmembrane</keyword>
<reference evidence="2 3" key="1">
    <citation type="submission" date="2019-07" db="EMBL/GenBank/DDBJ databases">
        <authorList>
            <person name="Friedrich A."/>
            <person name="Schacherer J."/>
        </authorList>
    </citation>
    <scope>NUCLEOTIDE SEQUENCE [LARGE SCALE GENOMIC DNA]</scope>
</reference>
<dbReference type="Proteomes" id="UP000478008">
    <property type="component" value="Unassembled WGS sequence"/>
</dbReference>
<proteinExistence type="predicted"/>
<dbReference type="InterPro" id="IPR024316">
    <property type="entry name" value="APQ12"/>
</dbReference>
<evidence type="ECO:0000313" key="2">
    <source>
        <dbReference type="EMBL" id="VUG17252.1"/>
    </source>
</evidence>
<feature type="transmembrane region" description="Helical" evidence="1">
    <location>
        <begin position="120"/>
        <end position="137"/>
    </location>
</feature>
<dbReference type="EMBL" id="CABFWN010000002">
    <property type="protein sequence ID" value="VUG17252.1"/>
    <property type="molecule type" value="Genomic_DNA"/>
</dbReference>